<feature type="transmembrane region" description="Helical" evidence="2">
    <location>
        <begin position="162"/>
        <end position="183"/>
    </location>
</feature>
<dbReference type="EMBL" id="JAVXUO010002155">
    <property type="protein sequence ID" value="KAK2975786.1"/>
    <property type="molecule type" value="Genomic_DNA"/>
</dbReference>
<feature type="non-terminal residue" evidence="3">
    <location>
        <position position="1"/>
    </location>
</feature>
<reference evidence="3" key="1">
    <citation type="submission" date="2022-12" db="EMBL/GenBank/DDBJ databases">
        <title>Draft genome assemblies for two species of Escallonia (Escalloniales).</title>
        <authorList>
            <person name="Chanderbali A."/>
            <person name="Dervinis C."/>
            <person name="Anghel I."/>
            <person name="Soltis D."/>
            <person name="Soltis P."/>
            <person name="Zapata F."/>
        </authorList>
    </citation>
    <scope>NUCLEOTIDE SEQUENCE</scope>
    <source>
        <strain evidence="3">UCBG92.1500</strain>
        <tissue evidence="3">Leaf</tissue>
    </source>
</reference>
<accession>A0AA88R5Z9</accession>
<feature type="compositionally biased region" description="Low complexity" evidence="1">
    <location>
        <begin position="121"/>
        <end position="137"/>
    </location>
</feature>
<sequence>SMYTKFITSRSIYQLNPLACCSGPTHATPPPSFFTLALIAARAHPHSPFPFTISITKNIFAPPPISLFESHWRAGEGRERQSPPPIHPHDVTARELCTPTTGCPAAAADTTAPPRPPPRSAPRASATAAPSPAAGSPPASPRTPVQRLAWAVLSVLLRRQGIFLFAPLLYIACMLFYMGTVSFDVVPIISHKSAPGSVYRSPQLYRKLRPDMDADNSTSDSCLSQATCLLNPSCKHVNTRRIGADRDSHMDNRNRSPIQAFQATGYNNPQPFQKLDAFVTRSRQEEISITNQCGNTLIKVVPGGHYIRELPKKPVFIGNILRAKLKVTRVKNT</sequence>
<evidence type="ECO:0000313" key="3">
    <source>
        <dbReference type="EMBL" id="KAK2975786.1"/>
    </source>
</evidence>
<keyword evidence="2" id="KW-0472">Membrane</keyword>
<keyword evidence="2" id="KW-0812">Transmembrane</keyword>
<dbReference type="Proteomes" id="UP001187471">
    <property type="component" value="Unassembled WGS sequence"/>
</dbReference>
<name>A0AA88R5Z9_9ASTE</name>
<dbReference type="AlphaFoldDB" id="A0AA88R5Z9"/>
<evidence type="ECO:0000256" key="2">
    <source>
        <dbReference type="SAM" id="Phobius"/>
    </source>
</evidence>
<gene>
    <name evidence="3" type="ORF">RJ640_026048</name>
</gene>
<evidence type="ECO:0000313" key="4">
    <source>
        <dbReference type="Proteomes" id="UP001187471"/>
    </source>
</evidence>
<organism evidence="3 4">
    <name type="scientific">Escallonia rubra</name>
    <dbReference type="NCBI Taxonomy" id="112253"/>
    <lineage>
        <taxon>Eukaryota</taxon>
        <taxon>Viridiplantae</taxon>
        <taxon>Streptophyta</taxon>
        <taxon>Embryophyta</taxon>
        <taxon>Tracheophyta</taxon>
        <taxon>Spermatophyta</taxon>
        <taxon>Magnoliopsida</taxon>
        <taxon>eudicotyledons</taxon>
        <taxon>Gunneridae</taxon>
        <taxon>Pentapetalae</taxon>
        <taxon>asterids</taxon>
        <taxon>campanulids</taxon>
        <taxon>Escalloniales</taxon>
        <taxon>Escalloniaceae</taxon>
        <taxon>Escallonia</taxon>
    </lineage>
</organism>
<feature type="region of interest" description="Disordered" evidence="1">
    <location>
        <begin position="102"/>
        <end position="143"/>
    </location>
</feature>
<evidence type="ECO:0000256" key="1">
    <source>
        <dbReference type="SAM" id="MobiDB-lite"/>
    </source>
</evidence>
<protein>
    <submittedName>
        <fullName evidence="3">Uncharacterized protein</fullName>
    </submittedName>
</protein>
<comment type="caution">
    <text evidence="3">The sequence shown here is derived from an EMBL/GenBank/DDBJ whole genome shotgun (WGS) entry which is preliminary data.</text>
</comment>
<proteinExistence type="predicted"/>
<keyword evidence="2" id="KW-1133">Transmembrane helix</keyword>
<keyword evidence="4" id="KW-1185">Reference proteome</keyword>